<dbReference type="PANTHER" id="PTHR11679">
    <property type="entry name" value="VESICLE PROTEIN SORTING-ASSOCIATED"/>
    <property type="match status" value="1"/>
</dbReference>
<dbReference type="InterPro" id="IPR043154">
    <property type="entry name" value="Sec-1-like_dom1"/>
</dbReference>
<dbReference type="InterPro" id="IPR043127">
    <property type="entry name" value="Sec-1-like_dom3a"/>
</dbReference>
<dbReference type="PIRSF" id="PIRSF005715">
    <property type="entry name" value="VPS45_Sec1"/>
    <property type="match status" value="1"/>
</dbReference>
<dbReference type="OrthoDB" id="10251230at2759"/>
<evidence type="ECO:0000313" key="2">
    <source>
        <dbReference type="EMBL" id="RNA38008.1"/>
    </source>
</evidence>
<dbReference type="Gene3D" id="3.40.50.1910">
    <property type="match status" value="1"/>
</dbReference>
<dbReference type="Proteomes" id="UP000276133">
    <property type="component" value="Unassembled WGS sequence"/>
</dbReference>
<dbReference type="EMBL" id="REGN01000935">
    <property type="protein sequence ID" value="RNA38008.1"/>
    <property type="molecule type" value="Genomic_DNA"/>
</dbReference>
<dbReference type="SUPFAM" id="SSF56815">
    <property type="entry name" value="Sec1/munc18-like (SM) proteins"/>
    <property type="match status" value="1"/>
</dbReference>
<dbReference type="Pfam" id="PF00995">
    <property type="entry name" value="Sec1"/>
    <property type="match status" value="1"/>
</dbReference>
<dbReference type="AlphaFoldDB" id="A0A3M7SR37"/>
<comment type="similarity">
    <text evidence="1">Belongs to the STXBP/unc-18/SEC1 family.</text>
</comment>
<dbReference type="Gene3D" id="3.90.830.10">
    <property type="entry name" value="Syntaxin Binding Protein 1, Chain A, domain 2"/>
    <property type="match status" value="1"/>
</dbReference>
<accession>A0A3M7SR37</accession>
<reference evidence="2 3" key="1">
    <citation type="journal article" date="2018" name="Sci. Rep.">
        <title>Genomic signatures of local adaptation to the degree of environmental predictability in rotifers.</title>
        <authorList>
            <person name="Franch-Gras L."/>
            <person name="Hahn C."/>
            <person name="Garcia-Roger E.M."/>
            <person name="Carmona M.J."/>
            <person name="Serra M."/>
            <person name="Gomez A."/>
        </authorList>
    </citation>
    <scope>NUCLEOTIDE SEQUENCE [LARGE SCALE GENOMIC DNA]</scope>
    <source>
        <strain evidence="2">HYR1</strain>
    </source>
</reference>
<organism evidence="2 3">
    <name type="scientific">Brachionus plicatilis</name>
    <name type="common">Marine rotifer</name>
    <name type="synonym">Brachionus muelleri</name>
    <dbReference type="NCBI Taxonomy" id="10195"/>
    <lineage>
        <taxon>Eukaryota</taxon>
        <taxon>Metazoa</taxon>
        <taxon>Spiralia</taxon>
        <taxon>Gnathifera</taxon>
        <taxon>Rotifera</taxon>
        <taxon>Eurotatoria</taxon>
        <taxon>Monogononta</taxon>
        <taxon>Pseudotrocha</taxon>
        <taxon>Ploima</taxon>
        <taxon>Brachionidae</taxon>
        <taxon>Brachionus</taxon>
    </lineage>
</organism>
<dbReference type="Gene3D" id="3.40.50.2060">
    <property type="match status" value="1"/>
</dbReference>
<evidence type="ECO:0000256" key="1">
    <source>
        <dbReference type="ARBA" id="ARBA00009884"/>
    </source>
</evidence>
<dbReference type="Gene3D" id="1.25.40.60">
    <property type="match status" value="1"/>
</dbReference>
<dbReference type="GO" id="GO:0016192">
    <property type="term" value="P:vesicle-mediated transport"/>
    <property type="evidence" value="ECO:0007669"/>
    <property type="project" value="InterPro"/>
</dbReference>
<protein>
    <submittedName>
        <fullName evidence="2">Sec1 family domain-containing 1</fullName>
    </submittedName>
</protein>
<dbReference type="FunFam" id="3.40.50.2060:FF:000002">
    <property type="entry name" value="sec1 family domain-containing protein 1"/>
    <property type="match status" value="1"/>
</dbReference>
<comment type="caution">
    <text evidence="2">The sequence shown here is derived from an EMBL/GenBank/DDBJ whole genome shotgun (WGS) entry which is preliminary data.</text>
</comment>
<keyword evidence="3" id="KW-1185">Reference proteome</keyword>
<dbReference type="InterPro" id="IPR036045">
    <property type="entry name" value="Sec1-like_sf"/>
</dbReference>
<evidence type="ECO:0000313" key="3">
    <source>
        <dbReference type="Proteomes" id="UP000276133"/>
    </source>
</evidence>
<dbReference type="InterPro" id="IPR027482">
    <property type="entry name" value="Sec1-like_dom2"/>
</dbReference>
<gene>
    <name evidence="2" type="ORF">BpHYR1_002522</name>
</gene>
<proteinExistence type="inferred from homology"/>
<dbReference type="STRING" id="10195.A0A3M7SR37"/>
<sequence>MSVSIRERQIETLKSMLNFNQPLSSNPNLDEPQWKILIYDEFGQDIISPLLSVKELRDLGVTAYLLLNTDRDPIPDVPAVYFVSPTAENVARLCQDLKNELYESYYLNFVSPIPRTLLEDIAQAAISANCVQQINKIFDQYSNFISLEDELFCLQHKNKDLVSYYALNKGDVTESEMNEMINIIADGLFAVFVTMGSVPIIRCAKGTAAEYIAFQRPLLVLLDRNFDLATPLHHTWTYQALLHDVFELELNRINLETDSDAPHATNKENKLYDLLNTDKFWKQQKGNPFPVVAESVQEELEKYKQHDSKIQSLKNSVDGKNEDFFNETSKLSNAISSLPELTEMKRFLEMHTNIATSLLDHIKKRKLDIFYETEEKIMGKATLEKSIMEILNDPEAGTNDDKLRLIIIYYLCNQNLSQSEFDDYLIPKLREINCDMGSISYIKSYKTISKMNYSNQYGDSMTGTVNKFSNLLSKSSKFVMEGVKNLVVKQNKFPITRITENLMEQRASPETDDYRYFDPKLIKSDGNRIRNPVSDALVFVVGGGNYIEYQNLLDHAKAKAANGYPKRIIYGCTDLINGSDLVRQFGKLGKSM</sequence>
<name>A0A3M7SR37_BRAPC</name>
<dbReference type="InterPro" id="IPR001619">
    <property type="entry name" value="Sec1-like"/>
</dbReference>